<evidence type="ECO:0000313" key="2">
    <source>
        <dbReference type="Proteomes" id="UP000305948"/>
    </source>
</evidence>
<proteinExistence type="predicted"/>
<sequence>MDALMATHAFPEVPLELVDDFLQWGMTLDASNGTAMSLAMVCKYTHSQAIKHLYGRILINNFDTLRLLNATFKAKPSLANLTKTLIIDLIDDGSYHGPWVRQQLVDLFKHVTATPSTLENLHVLCNSDRFFEYPYSRLDLKSLLCRNHSMPHGALSQPHLTHLIHDDPDYLVRFEPARYPDLEHIATAVILPWADVWTAYTAPAFADLVEQQGARLKCLVVVLAREIAALADGDLRTIIRGTPIRLITLTVPNCLGPIKKWTARDFFNLKAAMSQAHFDGSLWDPEQCNSDWIFRNVLPDGRPAHV</sequence>
<evidence type="ECO:0000313" key="1">
    <source>
        <dbReference type="EMBL" id="TFK53047.1"/>
    </source>
</evidence>
<evidence type="ECO:0008006" key="3">
    <source>
        <dbReference type="Google" id="ProtNLM"/>
    </source>
</evidence>
<reference evidence="1 2" key="1">
    <citation type="journal article" date="2019" name="Nat. Ecol. Evol.">
        <title>Megaphylogeny resolves global patterns of mushroom evolution.</title>
        <authorList>
            <person name="Varga T."/>
            <person name="Krizsan K."/>
            <person name="Foldi C."/>
            <person name="Dima B."/>
            <person name="Sanchez-Garcia M."/>
            <person name="Sanchez-Ramirez S."/>
            <person name="Szollosi G.J."/>
            <person name="Szarkandi J.G."/>
            <person name="Papp V."/>
            <person name="Albert L."/>
            <person name="Andreopoulos W."/>
            <person name="Angelini C."/>
            <person name="Antonin V."/>
            <person name="Barry K.W."/>
            <person name="Bougher N.L."/>
            <person name="Buchanan P."/>
            <person name="Buyck B."/>
            <person name="Bense V."/>
            <person name="Catcheside P."/>
            <person name="Chovatia M."/>
            <person name="Cooper J."/>
            <person name="Damon W."/>
            <person name="Desjardin D."/>
            <person name="Finy P."/>
            <person name="Geml J."/>
            <person name="Haridas S."/>
            <person name="Hughes K."/>
            <person name="Justo A."/>
            <person name="Karasinski D."/>
            <person name="Kautmanova I."/>
            <person name="Kiss B."/>
            <person name="Kocsube S."/>
            <person name="Kotiranta H."/>
            <person name="LaButti K.M."/>
            <person name="Lechner B.E."/>
            <person name="Liimatainen K."/>
            <person name="Lipzen A."/>
            <person name="Lukacs Z."/>
            <person name="Mihaltcheva S."/>
            <person name="Morgado L.N."/>
            <person name="Niskanen T."/>
            <person name="Noordeloos M.E."/>
            <person name="Ohm R.A."/>
            <person name="Ortiz-Santana B."/>
            <person name="Ovrebo C."/>
            <person name="Racz N."/>
            <person name="Riley R."/>
            <person name="Savchenko A."/>
            <person name="Shiryaev A."/>
            <person name="Soop K."/>
            <person name="Spirin V."/>
            <person name="Szebenyi C."/>
            <person name="Tomsovsky M."/>
            <person name="Tulloss R.E."/>
            <person name="Uehling J."/>
            <person name="Grigoriev I.V."/>
            <person name="Vagvolgyi C."/>
            <person name="Papp T."/>
            <person name="Martin F.M."/>
            <person name="Miettinen O."/>
            <person name="Hibbett D.S."/>
            <person name="Nagy L.G."/>
        </authorList>
    </citation>
    <scope>NUCLEOTIDE SEQUENCE [LARGE SCALE GENOMIC DNA]</scope>
    <source>
        <strain evidence="1 2">OMC1185</strain>
    </source>
</reference>
<name>A0A5C3N8B6_9AGAM</name>
<accession>A0A5C3N8B6</accession>
<gene>
    <name evidence="1" type="ORF">OE88DRAFT_1806957</name>
</gene>
<dbReference type="Proteomes" id="UP000305948">
    <property type="component" value="Unassembled WGS sequence"/>
</dbReference>
<organism evidence="1 2">
    <name type="scientific">Heliocybe sulcata</name>
    <dbReference type="NCBI Taxonomy" id="5364"/>
    <lineage>
        <taxon>Eukaryota</taxon>
        <taxon>Fungi</taxon>
        <taxon>Dikarya</taxon>
        <taxon>Basidiomycota</taxon>
        <taxon>Agaricomycotina</taxon>
        <taxon>Agaricomycetes</taxon>
        <taxon>Gloeophyllales</taxon>
        <taxon>Gloeophyllaceae</taxon>
        <taxon>Heliocybe</taxon>
    </lineage>
</organism>
<dbReference type="OrthoDB" id="3176992at2759"/>
<protein>
    <recommendedName>
        <fullName evidence="3">F-box domain-containing protein</fullName>
    </recommendedName>
</protein>
<keyword evidence="2" id="KW-1185">Reference proteome</keyword>
<dbReference type="EMBL" id="ML213508">
    <property type="protein sequence ID" value="TFK53047.1"/>
    <property type="molecule type" value="Genomic_DNA"/>
</dbReference>
<dbReference type="AlphaFoldDB" id="A0A5C3N8B6"/>